<gene>
    <name evidence="1" type="ORF">JZO70_09000</name>
</gene>
<evidence type="ECO:0008006" key="3">
    <source>
        <dbReference type="Google" id="ProtNLM"/>
    </source>
</evidence>
<evidence type="ECO:0000313" key="2">
    <source>
        <dbReference type="Proteomes" id="UP000664601"/>
    </source>
</evidence>
<dbReference type="EMBL" id="JAFREM010000014">
    <property type="protein sequence ID" value="MBO1306296.1"/>
    <property type="molecule type" value="Genomic_DNA"/>
</dbReference>
<sequence>MSINQESAHAEFWQDVPYETKTGELLTIANNLNWSLEELAAKMNISSEQLVNIISMEEVDDALATKALVDLFPLLDTRVKEQRRNIERRKGTHL</sequence>
<organism evidence="1 2">
    <name type="scientific">Candidatus Enterococcus moelleringii</name>
    <dbReference type="NCBI Taxonomy" id="2815325"/>
    <lineage>
        <taxon>Bacteria</taxon>
        <taxon>Bacillati</taxon>
        <taxon>Bacillota</taxon>
        <taxon>Bacilli</taxon>
        <taxon>Lactobacillales</taxon>
        <taxon>Enterococcaceae</taxon>
        <taxon>Enterococcus</taxon>
    </lineage>
</organism>
<reference evidence="1 2" key="1">
    <citation type="submission" date="2021-03" db="EMBL/GenBank/DDBJ databases">
        <title>Enterococcal diversity collection.</title>
        <authorList>
            <person name="Gilmore M.S."/>
            <person name="Schwartzman J."/>
            <person name="Van Tyne D."/>
            <person name="Martin M."/>
            <person name="Earl A.M."/>
            <person name="Manson A.L."/>
            <person name="Straub T."/>
            <person name="Salamzade R."/>
            <person name="Saavedra J."/>
            <person name="Lebreton F."/>
            <person name="Prichula J."/>
            <person name="Schaufler K."/>
            <person name="Gaca A."/>
            <person name="Sgardioli B."/>
            <person name="Wagenaar J."/>
            <person name="Strong T."/>
        </authorList>
    </citation>
    <scope>NUCLEOTIDE SEQUENCE [LARGE SCALE GENOMIC DNA]</scope>
    <source>
        <strain evidence="1 2">669A</strain>
    </source>
</reference>
<name>A0ABS3L9J6_9ENTE</name>
<dbReference type="RefSeq" id="WP_207673229.1">
    <property type="nucleotide sequence ID" value="NZ_JAFREM010000014.1"/>
</dbReference>
<accession>A0ABS3L9J6</accession>
<dbReference type="Proteomes" id="UP000664601">
    <property type="component" value="Unassembled WGS sequence"/>
</dbReference>
<protein>
    <recommendedName>
        <fullName evidence="3">HTH cro/C1-type domain-containing protein</fullName>
    </recommendedName>
</protein>
<comment type="caution">
    <text evidence="1">The sequence shown here is derived from an EMBL/GenBank/DDBJ whole genome shotgun (WGS) entry which is preliminary data.</text>
</comment>
<proteinExistence type="predicted"/>
<evidence type="ECO:0000313" key="1">
    <source>
        <dbReference type="EMBL" id="MBO1306296.1"/>
    </source>
</evidence>
<keyword evidence="2" id="KW-1185">Reference proteome</keyword>